<sequence length="339" mass="36182">MPLATRIIIERHRRSAVPSLQALQFNSEVAHSAAHFNRAAPDNLIEAVIGPENRPYNSASNTVSTCHFSGSISSIKAIVSQSDSNNLTSAESNNTGASPTLDAWELDLFYRLSQAVYRPDDLDLIGQFSCNILAEGGQHGGVAAAVSQPTFFEPVIPPNTIAASSEVDFQHTSFTSMTGEDQDDHEVELPFPSLPPAGWDEPTHFEVANDGQVHLEPVSPHPAHPPHHLLQVESQQAHLPDSVIRQPISFESALSQPAPHAPPPSEFIPVEDAALSFTYDEISRDPAQAEPCHGILPNLEHADPAPAEPVPAGAASAGAPRAPILITAKCRFAGCEAKA</sequence>
<comment type="caution">
    <text evidence="1">The sequence shown here is derived from an EMBL/GenBank/DDBJ whole genome shotgun (WGS) entry which is preliminary data.</text>
</comment>
<protein>
    <submittedName>
        <fullName evidence="1">Uncharacterized protein</fullName>
    </submittedName>
</protein>
<organism evidence="1 2">
    <name type="scientific">Pseudoneurospora amorphoporcata</name>
    <dbReference type="NCBI Taxonomy" id="241081"/>
    <lineage>
        <taxon>Eukaryota</taxon>
        <taxon>Fungi</taxon>
        <taxon>Dikarya</taxon>
        <taxon>Ascomycota</taxon>
        <taxon>Pezizomycotina</taxon>
        <taxon>Sordariomycetes</taxon>
        <taxon>Sordariomycetidae</taxon>
        <taxon>Sordariales</taxon>
        <taxon>Sordariaceae</taxon>
        <taxon>Pseudoneurospora</taxon>
    </lineage>
</organism>
<dbReference type="Proteomes" id="UP001303222">
    <property type="component" value="Unassembled WGS sequence"/>
</dbReference>
<proteinExistence type="predicted"/>
<name>A0AAN6SB18_9PEZI</name>
<gene>
    <name evidence="1" type="ORF">QBC32DRAFT_328865</name>
</gene>
<keyword evidence="2" id="KW-1185">Reference proteome</keyword>
<evidence type="ECO:0000313" key="2">
    <source>
        <dbReference type="Proteomes" id="UP001303222"/>
    </source>
</evidence>
<dbReference type="EMBL" id="MU859423">
    <property type="protein sequence ID" value="KAK3947074.1"/>
    <property type="molecule type" value="Genomic_DNA"/>
</dbReference>
<reference evidence="1" key="2">
    <citation type="submission" date="2023-06" db="EMBL/GenBank/DDBJ databases">
        <authorList>
            <consortium name="Lawrence Berkeley National Laboratory"/>
            <person name="Mondo S.J."/>
            <person name="Hensen N."/>
            <person name="Bonometti L."/>
            <person name="Westerberg I."/>
            <person name="Brannstrom I.O."/>
            <person name="Guillou S."/>
            <person name="Cros-Aarteil S."/>
            <person name="Calhoun S."/>
            <person name="Haridas S."/>
            <person name="Kuo A."/>
            <person name="Pangilinan J."/>
            <person name="Riley R."/>
            <person name="Labutti K."/>
            <person name="Andreopoulos B."/>
            <person name="Lipzen A."/>
            <person name="Chen C."/>
            <person name="Yanf M."/>
            <person name="Daum C."/>
            <person name="Ng V."/>
            <person name="Clum A."/>
            <person name="Steindorff A."/>
            <person name="Ohm R."/>
            <person name="Martin F."/>
            <person name="Silar P."/>
            <person name="Natvig D."/>
            <person name="Lalanne C."/>
            <person name="Gautier V."/>
            <person name="Ament-Velasquez S.L."/>
            <person name="Kruys A."/>
            <person name="Hutchinson M.I."/>
            <person name="Powell A.J."/>
            <person name="Barry K."/>
            <person name="Miller A.N."/>
            <person name="Grigoriev I.V."/>
            <person name="Debuchy R."/>
            <person name="Gladieux P."/>
            <person name="Thoren M.H."/>
            <person name="Johannesson H."/>
        </authorList>
    </citation>
    <scope>NUCLEOTIDE SEQUENCE</scope>
    <source>
        <strain evidence="1">CBS 626.80</strain>
    </source>
</reference>
<accession>A0AAN6SB18</accession>
<dbReference type="AlphaFoldDB" id="A0AAN6SB18"/>
<reference evidence="1" key="1">
    <citation type="journal article" date="2023" name="Mol. Phylogenet. Evol.">
        <title>Genome-scale phylogeny and comparative genomics of the fungal order Sordariales.</title>
        <authorList>
            <person name="Hensen N."/>
            <person name="Bonometti L."/>
            <person name="Westerberg I."/>
            <person name="Brannstrom I.O."/>
            <person name="Guillou S."/>
            <person name="Cros-Aarteil S."/>
            <person name="Calhoun S."/>
            <person name="Haridas S."/>
            <person name="Kuo A."/>
            <person name="Mondo S."/>
            <person name="Pangilinan J."/>
            <person name="Riley R."/>
            <person name="LaButti K."/>
            <person name="Andreopoulos B."/>
            <person name="Lipzen A."/>
            <person name="Chen C."/>
            <person name="Yan M."/>
            <person name="Daum C."/>
            <person name="Ng V."/>
            <person name="Clum A."/>
            <person name="Steindorff A."/>
            <person name="Ohm R.A."/>
            <person name="Martin F."/>
            <person name="Silar P."/>
            <person name="Natvig D.O."/>
            <person name="Lalanne C."/>
            <person name="Gautier V."/>
            <person name="Ament-Velasquez S.L."/>
            <person name="Kruys A."/>
            <person name="Hutchinson M.I."/>
            <person name="Powell A.J."/>
            <person name="Barry K."/>
            <person name="Miller A.N."/>
            <person name="Grigoriev I.V."/>
            <person name="Debuchy R."/>
            <person name="Gladieux P."/>
            <person name="Hiltunen Thoren M."/>
            <person name="Johannesson H."/>
        </authorList>
    </citation>
    <scope>NUCLEOTIDE SEQUENCE</scope>
    <source>
        <strain evidence="1">CBS 626.80</strain>
    </source>
</reference>
<evidence type="ECO:0000313" key="1">
    <source>
        <dbReference type="EMBL" id="KAK3947074.1"/>
    </source>
</evidence>